<dbReference type="EMBL" id="JAHYIQ010000007">
    <property type="protein sequence ID" value="KAK1130466.1"/>
    <property type="molecule type" value="Genomic_DNA"/>
</dbReference>
<accession>A0AA40KRT5</accession>
<dbReference type="Proteomes" id="UP001177670">
    <property type="component" value="Unassembled WGS sequence"/>
</dbReference>
<organism evidence="1 2">
    <name type="scientific">Melipona bicolor</name>
    <dbReference type="NCBI Taxonomy" id="60889"/>
    <lineage>
        <taxon>Eukaryota</taxon>
        <taxon>Metazoa</taxon>
        <taxon>Ecdysozoa</taxon>
        <taxon>Arthropoda</taxon>
        <taxon>Hexapoda</taxon>
        <taxon>Insecta</taxon>
        <taxon>Pterygota</taxon>
        <taxon>Neoptera</taxon>
        <taxon>Endopterygota</taxon>
        <taxon>Hymenoptera</taxon>
        <taxon>Apocrita</taxon>
        <taxon>Aculeata</taxon>
        <taxon>Apoidea</taxon>
        <taxon>Anthophila</taxon>
        <taxon>Apidae</taxon>
        <taxon>Melipona</taxon>
    </lineage>
</organism>
<dbReference type="AlphaFoldDB" id="A0AA40KRT5"/>
<sequence length="191" mass="21767">MSEYNAHKCVTRTVETTPEAKIKELKISSANFTFYTICTAYQARRKFPKALSFTYQTPDTFSPSTVEKLAEKEISIFQVSSSEFFSVSFDLSDDSGSLDRDELLPAAKGTYLAEALNAACERRGIDMSRIEVFDGFSQSLPIHTTETSSLGGKYLRVTGEYAENIRRNYRGSFFHLRYRKLWNGKPRLNKM</sequence>
<protein>
    <submittedName>
        <fullName evidence="1">Uncharacterized protein</fullName>
    </submittedName>
</protein>
<keyword evidence="2" id="KW-1185">Reference proteome</keyword>
<evidence type="ECO:0000313" key="2">
    <source>
        <dbReference type="Proteomes" id="UP001177670"/>
    </source>
</evidence>
<gene>
    <name evidence="1" type="ORF">K0M31_018597</name>
</gene>
<reference evidence="1" key="1">
    <citation type="submission" date="2021-10" db="EMBL/GenBank/DDBJ databases">
        <title>Melipona bicolor Genome sequencing and assembly.</title>
        <authorList>
            <person name="Araujo N.S."/>
            <person name="Arias M.C."/>
        </authorList>
    </citation>
    <scope>NUCLEOTIDE SEQUENCE</scope>
    <source>
        <strain evidence="1">USP_2M_L1-L4_2017</strain>
        <tissue evidence="1">Whole body</tissue>
    </source>
</reference>
<name>A0AA40KRT5_9HYME</name>
<comment type="caution">
    <text evidence="1">The sequence shown here is derived from an EMBL/GenBank/DDBJ whole genome shotgun (WGS) entry which is preliminary data.</text>
</comment>
<evidence type="ECO:0000313" key="1">
    <source>
        <dbReference type="EMBL" id="KAK1130466.1"/>
    </source>
</evidence>
<proteinExistence type="predicted"/>